<accession>A0ABQ9HRR5</accession>
<comment type="caution">
    <text evidence="1">The sequence shown here is derived from an EMBL/GenBank/DDBJ whole genome shotgun (WGS) entry which is preliminary data.</text>
</comment>
<name>A0ABQ9HRR5_9NEOP</name>
<evidence type="ECO:0000313" key="1">
    <source>
        <dbReference type="EMBL" id="KAJ8886776.1"/>
    </source>
</evidence>
<dbReference type="PANTHER" id="PTHR37162:SF1">
    <property type="entry name" value="BED-TYPE DOMAIN-CONTAINING PROTEIN"/>
    <property type="match status" value="1"/>
</dbReference>
<dbReference type="Proteomes" id="UP001159363">
    <property type="component" value="Chromosome X"/>
</dbReference>
<keyword evidence="2" id="KW-1185">Reference proteome</keyword>
<sequence length="141" mass="16244">MYFVIQKSAVLFLLATDASHFKNRKMFPVVVIYFDPLIGIKNKLLDFVERADEMAEGIYTMLRNNLESHSLNVNNISSYCADNASKLLCDDNDKIYKANCINHIIHNGTKHACDTLDIDIKMVVVKIYGLFQYMRRKEGMN</sequence>
<reference evidence="1 2" key="1">
    <citation type="submission" date="2023-02" db="EMBL/GenBank/DDBJ databases">
        <title>LHISI_Scaffold_Assembly.</title>
        <authorList>
            <person name="Stuart O.P."/>
            <person name="Cleave R."/>
            <person name="Magrath M.J.L."/>
            <person name="Mikheyev A.S."/>
        </authorList>
    </citation>
    <scope>NUCLEOTIDE SEQUENCE [LARGE SCALE GENOMIC DNA]</scope>
    <source>
        <strain evidence="1">Daus_M_001</strain>
        <tissue evidence="1">Leg muscle</tissue>
    </source>
</reference>
<proteinExistence type="predicted"/>
<evidence type="ECO:0000313" key="2">
    <source>
        <dbReference type="Proteomes" id="UP001159363"/>
    </source>
</evidence>
<organism evidence="1 2">
    <name type="scientific">Dryococelus australis</name>
    <dbReference type="NCBI Taxonomy" id="614101"/>
    <lineage>
        <taxon>Eukaryota</taxon>
        <taxon>Metazoa</taxon>
        <taxon>Ecdysozoa</taxon>
        <taxon>Arthropoda</taxon>
        <taxon>Hexapoda</taxon>
        <taxon>Insecta</taxon>
        <taxon>Pterygota</taxon>
        <taxon>Neoptera</taxon>
        <taxon>Polyneoptera</taxon>
        <taxon>Phasmatodea</taxon>
        <taxon>Verophasmatodea</taxon>
        <taxon>Anareolatae</taxon>
        <taxon>Phasmatidae</taxon>
        <taxon>Eurycanthinae</taxon>
        <taxon>Dryococelus</taxon>
    </lineage>
</organism>
<dbReference type="EMBL" id="JARBHB010000004">
    <property type="protein sequence ID" value="KAJ8886776.1"/>
    <property type="molecule type" value="Genomic_DNA"/>
</dbReference>
<protein>
    <submittedName>
        <fullName evidence="1">Uncharacterized protein</fullName>
    </submittedName>
</protein>
<dbReference type="PANTHER" id="PTHR37162">
    <property type="entry name" value="HAT FAMILY DIMERISATION DOMAINCONTAINING PROTEIN-RELATED"/>
    <property type="match status" value="1"/>
</dbReference>
<gene>
    <name evidence="1" type="ORF">PR048_012988</name>
</gene>